<gene>
    <name evidence="2" type="ORF">CDL15_Pgr006350</name>
</gene>
<dbReference type="EMBL" id="MTKT01004892">
    <property type="protein sequence ID" value="OWM69387.1"/>
    <property type="molecule type" value="Genomic_DNA"/>
</dbReference>
<evidence type="ECO:0000313" key="3">
    <source>
        <dbReference type="Proteomes" id="UP000197138"/>
    </source>
</evidence>
<protein>
    <submittedName>
        <fullName evidence="2">Uncharacterized protein</fullName>
    </submittedName>
</protein>
<dbReference type="AlphaFoldDB" id="A0A218W941"/>
<evidence type="ECO:0000256" key="1">
    <source>
        <dbReference type="SAM" id="MobiDB-lite"/>
    </source>
</evidence>
<sequence>MAPKRKAGEEGSKQHEFHGSLEMELQPSRGAGEHIPTIDQSLPPQYVPVRKEIRNGLRAVKPGGEEDPVANAESSATPDDDQIMSFPRGNVRRRIDEEEEVISGQKRPGNARHENAIRDGLEGGVGSSTGKRTGGHFKSISADGKSI</sequence>
<evidence type="ECO:0000313" key="2">
    <source>
        <dbReference type="EMBL" id="OWM69387.1"/>
    </source>
</evidence>
<feature type="region of interest" description="Disordered" evidence="1">
    <location>
        <begin position="59"/>
        <end position="147"/>
    </location>
</feature>
<accession>A0A218W941</accession>
<feature type="region of interest" description="Disordered" evidence="1">
    <location>
        <begin position="1"/>
        <end position="46"/>
    </location>
</feature>
<feature type="compositionally biased region" description="Basic and acidic residues" evidence="1">
    <location>
        <begin position="111"/>
        <end position="121"/>
    </location>
</feature>
<comment type="caution">
    <text evidence="2">The sequence shown here is derived from an EMBL/GenBank/DDBJ whole genome shotgun (WGS) entry which is preliminary data.</text>
</comment>
<feature type="compositionally biased region" description="Basic and acidic residues" evidence="1">
    <location>
        <begin position="1"/>
        <end position="21"/>
    </location>
</feature>
<proteinExistence type="predicted"/>
<dbReference type="Proteomes" id="UP000197138">
    <property type="component" value="Unassembled WGS sequence"/>
</dbReference>
<name>A0A218W941_PUNGR</name>
<organism evidence="2 3">
    <name type="scientific">Punica granatum</name>
    <name type="common">Pomegranate</name>
    <dbReference type="NCBI Taxonomy" id="22663"/>
    <lineage>
        <taxon>Eukaryota</taxon>
        <taxon>Viridiplantae</taxon>
        <taxon>Streptophyta</taxon>
        <taxon>Embryophyta</taxon>
        <taxon>Tracheophyta</taxon>
        <taxon>Spermatophyta</taxon>
        <taxon>Magnoliopsida</taxon>
        <taxon>eudicotyledons</taxon>
        <taxon>Gunneridae</taxon>
        <taxon>Pentapetalae</taxon>
        <taxon>rosids</taxon>
        <taxon>malvids</taxon>
        <taxon>Myrtales</taxon>
        <taxon>Lythraceae</taxon>
        <taxon>Punica</taxon>
    </lineage>
</organism>
<reference evidence="3" key="1">
    <citation type="journal article" date="2017" name="Plant J.">
        <title>The pomegranate (Punica granatum L.) genome and the genomics of punicalagin biosynthesis.</title>
        <authorList>
            <person name="Qin G."/>
            <person name="Xu C."/>
            <person name="Ming R."/>
            <person name="Tang H."/>
            <person name="Guyot R."/>
            <person name="Kramer E.M."/>
            <person name="Hu Y."/>
            <person name="Yi X."/>
            <person name="Qi Y."/>
            <person name="Xu X."/>
            <person name="Gao Z."/>
            <person name="Pan H."/>
            <person name="Jian J."/>
            <person name="Tian Y."/>
            <person name="Yue Z."/>
            <person name="Xu Y."/>
        </authorList>
    </citation>
    <scope>NUCLEOTIDE SEQUENCE [LARGE SCALE GENOMIC DNA]</scope>
    <source>
        <strain evidence="3">cv. Dabenzi</strain>
    </source>
</reference>